<dbReference type="VEuPathDB" id="FungiDB:Z520_06234"/>
<feature type="transmembrane region" description="Helical" evidence="1">
    <location>
        <begin position="21"/>
        <end position="43"/>
    </location>
</feature>
<reference evidence="2 3" key="1">
    <citation type="submission" date="2015-01" db="EMBL/GenBank/DDBJ databases">
        <title>The Genome Sequence of Fonsecaea multimorphosa CBS 102226.</title>
        <authorList>
            <consortium name="The Broad Institute Genomics Platform"/>
            <person name="Cuomo C."/>
            <person name="de Hoog S."/>
            <person name="Gorbushina A."/>
            <person name="Stielow B."/>
            <person name="Teixiera M."/>
            <person name="Abouelleil A."/>
            <person name="Chapman S.B."/>
            <person name="Priest M."/>
            <person name="Young S.K."/>
            <person name="Wortman J."/>
            <person name="Nusbaum C."/>
            <person name="Birren B."/>
        </authorList>
    </citation>
    <scope>NUCLEOTIDE SEQUENCE [LARGE SCALE GENOMIC DNA]</scope>
    <source>
        <strain evidence="2 3">CBS 102226</strain>
    </source>
</reference>
<keyword evidence="1" id="KW-1133">Transmembrane helix</keyword>
<dbReference type="Proteomes" id="UP000053411">
    <property type="component" value="Unassembled WGS sequence"/>
</dbReference>
<dbReference type="AlphaFoldDB" id="A0A0D2K4R0"/>
<evidence type="ECO:0000313" key="2">
    <source>
        <dbReference type="EMBL" id="KIX98154.1"/>
    </source>
</evidence>
<keyword evidence="3" id="KW-1185">Reference proteome</keyword>
<dbReference type="GeneID" id="27711980"/>
<organism evidence="2 3">
    <name type="scientific">Fonsecaea multimorphosa CBS 102226</name>
    <dbReference type="NCBI Taxonomy" id="1442371"/>
    <lineage>
        <taxon>Eukaryota</taxon>
        <taxon>Fungi</taxon>
        <taxon>Dikarya</taxon>
        <taxon>Ascomycota</taxon>
        <taxon>Pezizomycotina</taxon>
        <taxon>Eurotiomycetes</taxon>
        <taxon>Chaetothyriomycetidae</taxon>
        <taxon>Chaetothyriales</taxon>
        <taxon>Herpotrichiellaceae</taxon>
        <taxon>Fonsecaea</taxon>
    </lineage>
</organism>
<keyword evidence="1" id="KW-0812">Transmembrane</keyword>
<sequence length="102" mass="11733">MPADFLMWIKNAPERSLRVEIVAEGVLVVFQVVVVDTFVFYGYEDSPSAGVVFHFVQKTRLTWHPVYGGRYKLRTKHCHMVPVIRRTDRRRGRSGGGVLARD</sequence>
<keyword evidence="1" id="KW-0472">Membrane</keyword>
<proteinExistence type="predicted"/>
<dbReference type="RefSeq" id="XP_016632277.1">
    <property type="nucleotide sequence ID" value="XM_016776735.1"/>
</dbReference>
<evidence type="ECO:0000256" key="1">
    <source>
        <dbReference type="SAM" id="Phobius"/>
    </source>
</evidence>
<dbReference type="EMBL" id="KN848072">
    <property type="protein sequence ID" value="KIX98154.1"/>
    <property type="molecule type" value="Genomic_DNA"/>
</dbReference>
<accession>A0A0D2K4R0</accession>
<gene>
    <name evidence="2" type="ORF">Z520_06234</name>
</gene>
<name>A0A0D2K4R0_9EURO</name>
<evidence type="ECO:0000313" key="3">
    <source>
        <dbReference type="Proteomes" id="UP000053411"/>
    </source>
</evidence>
<protein>
    <submittedName>
        <fullName evidence="2">Uncharacterized protein</fullName>
    </submittedName>
</protein>